<dbReference type="Gene3D" id="2.40.440.10">
    <property type="entry name" value="L,D-transpeptidase catalytic domain-like"/>
    <property type="match status" value="1"/>
</dbReference>
<protein>
    <submittedName>
        <fullName evidence="9">L,D-transpeptidase family protein</fullName>
    </submittedName>
</protein>
<feature type="compositionally biased region" description="Low complexity" evidence="7">
    <location>
        <begin position="75"/>
        <end position="86"/>
    </location>
</feature>
<keyword evidence="10" id="KW-1185">Reference proteome</keyword>
<evidence type="ECO:0000256" key="1">
    <source>
        <dbReference type="ARBA" id="ARBA00004752"/>
    </source>
</evidence>
<evidence type="ECO:0000256" key="2">
    <source>
        <dbReference type="ARBA" id="ARBA00022679"/>
    </source>
</evidence>
<sequence>MFAARQPREAWKTDSESEQRTAGAAEGRGLGVGEMHRISVAGTALATAVLATLVAGCREQGVAGAGHSRARPEARQSAGAPAHAAPSPRPHRTWHKPSYKPRRTHRPVPPRRAAPPAPAAVIAFGTSGERVRELQARLRRLGLFDRNPTGYFGTVTRSSVQAYQRAHGLSATGSVDSRTWNSLRTATKRPTRDELYPPTANPLAKPDPRCMTGRVLCISKTSRTLAWMINGKVVSAMDVRFGSQYTPTREGLFQVDFKSRDHVSTIYHTPMPYAMFFSGGQAVHYSADFAARGYSGASHGCVNVRDKGRIAALFDQVRTGDKVVVYK</sequence>
<dbReference type="InterPro" id="IPR050979">
    <property type="entry name" value="LD-transpeptidase"/>
</dbReference>
<evidence type="ECO:0000259" key="8">
    <source>
        <dbReference type="PROSITE" id="PS52029"/>
    </source>
</evidence>
<feature type="active site" description="Proton donor/acceptor" evidence="6">
    <location>
        <position position="284"/>
    </location>
</feature>
<accession>A0ABP5TZ20</accession>
<keyword evidence="3 6" id="KW-0133">Cell shape</keyword>
<feature type="region of interest" description="Disordered" evidence="7">
    <location>
        <begin position="65"/>
        <end position="117"/>
    </location>
</feature>
<keyword evidence="5 6" id="KW-0961">Cell wall biogenesis/degradation</keyword>
<dbReference type="SUPFAM" id="SSF47090">
    <property type="entry name" value="PGBD-like"/>
    <property type="match status" value="1"/>
</dbReference>
<dbReference type="PANTHER" id="PTHR30582">
    <property type="entry name" value="L,D-TRANSPEPTIDASE"/>
    <property type="match status" value="1"/>
</dbReference>
<dbReference type="InterPro" id="IPR002477">
    <property type="entry name" value="Peptidoglycan-bd-like"/>
</dbReference>
<feature type="compositionally biased region" description="Basic and acidic residues" evidence="7">
    <location>
        <begin position="1"/>
        <end position="19"/>
    </location>
</feature>
<dbReference type="PROSITE" id="PS52029">
    <property type="entry name" value="LD_TPASE"/>
    <property type="match status" value="1"/>
</dbReference>
<dbReference type="InterPro" id="IPR005490">
    <property type="entry name" value="LD_TPept_cat_dom"/>
</dbReference>
<feature type="region of interest" description="Disordered" evidence="7">
    <location>
        <begin position="1"/>
        <end position="28"/>
    </location>
</feature>
<evidence type="ECO:0000256" key="6">
    <source>
        <dbReference type="PROSITE-ProRule" id="PRU01373"/>
    </source>
</evidence>
<dbReference type="Pfam" id="PF03734">
    <property type="entry name" value="YkuD"/>
    <property type="match status" value="1"/>
</dbReference>
<feature type="compositionally biased region" description="Basic residues" evidence="7">
    <location>
        <begin position="89"/>
        <end position="109"/>
    </location>
</feature>
<name>A0ABP5TZ20_9ACTN</name>
<reference evidence="10" key="1">
    <citation type="journal article" date="2019" name="Int. J. Syst. Evol. Microbiol.">
        <title>The Global Catalogue of Microorganisms (GCM) 10K type strain sequencing project: providing services to taxonomists for standard genome sequencing and annotation.</title>
        <authorList>
            <consortium name="The Broad Institute Genomics Platform"/>
            <consortium name="The Broad Institute Genome Sequencing Center for Infectious Disease"/>
            <person name="Wu L."/>
            <person name="Ma J."/>
        </authorList>
    </citation>
    <scope>NUCLEOTIDE SEQUENCE [LARGE SCALE GENOMIC DNA]</scope>
    <source>
        <strain evidence="10">JCM 4316</strain>
    </source>
</reference>
<dbReference type="EMBL" id="BAAASD010000039">
    <property type="protein sequence ID" value="GAA2364781.1"/>
    <property type="molecule type" value="Genomic_DNA"/>
</dbReference>
<dbReference type="InterPro" id="IPR036366">
    <property type="entry name" value="PGBDSf"/>
</dbReference>
<evidence type="ECO:0000313" key="9">
    <source>
        <dbReference type="EMBL" id="GAA2364781.1"/>
    </source>
</evidence>
<proteinExistence type="predicted"/>
<dbReference type="PANTHER" id="PTHR30582:SF33">
    <property type="entry name" value="EXPORTED PROTEIN"/>
    <property type="match status" value="1"/>
</dbReference>
<dbReference type="SUPFAM" id="SSF141523">
    <property type="entry name" value="L,D-transpeptidase catalytic domain-like"/>
    <property type="match status" value="1"/>
</dbReference>
<comment type="caution">
    <text evidence="9">The sequence shown here is derived from an EMBL/GenBank/DDBJ whole genome shotgun (WGS) entry which is preliminary data.</text>
</comment>
<gene>
    <name evidence="9" type="ORF">GCM10010246_66430</name>
</gene>
<keyword evidence="2" id="KW-0808">Transferase</keyword>
<dbReference type="InterPro" id="IPR038063">
    <property type="entry name" value="Transpep_catalytic_dom"/>
</dbReference>
<evidence type="ECO:0000256" key="5">
    <source>
        <dbReference type="ARBA" id="ARBA00023316"/>
    </source>
</evidence>
<organism evidence="9 10">
    <name type="scientific">Streptomyces cuspidosporus</name>
    <dbReference type="NCBI Taxonomy" id="66882"/>
    <lineage>
        <taxon>Bacteria</taxon>
        <taxon>Bacillati</taxon>
        <taxon>Actinomycetota</taxon>
        <taxon>Actinomycetes</taxon>
        <taxon>Kitasatosporales</taxon>
        <taxon>Streptomycetaceae</taxon>
        <taxon>Streptomyces</taxon>
    </lineage>
</organism>
<dbReference type="CDD" id="cd16913">
    <property type="entry name" value="YkuD_like"/>
    <property type="match status" value="1"/>
</dbReference>
<dbReference type="Pfam" id="PF01471">
    <property type="entry name" value="PG_binding_1"/>
    <property type="match status" value="1"/>
</dbReference>
<evidence type="ECO:0000313" key="10">
    <source>
        <dbReference type="Proteomes" id="UP001500253"/>
    </source>
</evidence>
<feature type="active site" description="Nucleophile" evidence="6">
    <location>
        <position position="301"/>
    </location>
</feature>
<dbReference type="InterPro" id="IPR036365">
    <property type="entry name" value="PGBD-like_sf"/>
</dbReference>
<comment type="pathway">
    <text evidence="1 6">Cell wall biogenesis; peptidoglycan biosynthesis.</text>
</comment>
<evidence type="ECO:0000256" key="4">
    <source>
        <dbReference type="ARBA" id="ARBA00022984"/>
    </source>
</evidence>
<evidence type="ECO:0000256" key="7">
    <source>
        <dbReference type="SAM" id="MobiDB-lite"/>
    </source>
</evidence>
<feature type="domain" description="L,D-TPase catalytic" evidence="8">
    <location>
        <begin position="214"/>
        <end position="326"/>
    </location>
</feature>
<keyword evidence="4 6" id="KW-0573">Peptidoglycan synthesis</keyword>
<dbReference type="Proteomes" id="UP001500253">
    <property type="component" value="Unassembled WGS sequence"/>
</dbReference>
<dbReference type="Gene3D" id="1.10.101.10">
    <property type="entry name" value="PGBD-like superfamily/PGBD"/>
    <property type="match status" value="1"/>
</dbReference>
<evidence type="ECO:0000256" key="3">
    <source>
        <dbReference type="ARBA" id="ARBA00022960"/>
    </source>
</evidence>